<gene>
    <name evidence="3" type="ORF">D3Y57_12205</name>
</gene>
<keyword evidence="4" id="KW-1185">Reference proteome</keyword>
<dbReference type="AlphaFoldDB" id="A0A494TI07"/>
<evidence type="ECO:0008006" key="5">
    <source>
        <dbReference type="Google" id="ProtNLM"/>
    </source>
</evidence>
<feature type="transmembrane region" description="Helical" evidence="2">
    <location>
        <begin position="30"/>
        <end position="49"/>
    </location>
</feature>
<dbReference type="Proteomes" id="UP000276254">
    <property type="component" value="Chromosome"/>
</dbReference>
<dbReference type="EMBL" id="CP032829">
    <property type="protein sequence ID" value="AYJ86593.1"/>
    <property type="molecule type" value="Genomic_DNA"/>
</dbReference>
<sequence length="319" mass="33249">MASDYNNDTDATVTWQDDGQGRRKRPMRNAVIIALLAFLAGSVVMVWAFTRWNPARKMIGAAPIALVSTAPANAQAAAALPAPTGVTTSVLPATAAVPTQSAAVDMRVSELEERIARIDLRAAAAAGNAGRAENLLIAFAARRAIDRGTGLGYIEGQIKTRFGETQPRAVAAVIAAGQNPVTIANLKQGLDQIAPNLSGGSKDEGWWVATKRALSTMVVIRREGTPAPAPDERIARARLMLDGGQVDGALAEVARLPGQALAGDWMTAARRWVEAHRALDIIEAAAIMPPPADAESAESVANAAIPTGAPPVTPTIVNP</sequence>
<dbReference type="KEGG" id="spha:D3Y57_12205"/>
<keyword evidence="2" id="KW-1133">Transmembrane helix</keyword>
<dbReference type="RefSeq" id="WP_121153218.1">
    <property type="nucleotide sequence ID" value="NZ_CP032829.1"/>
</dbReference>
<keyword evidence="2" id="KW-0472">Membrane</keyword>
<evidence type="ECO:0000256" key="2">
    <source>
        <dbReference type="SAM" id="Phobius"/>
    </source>
</evidence>
<reference evidence="3 4" key="1">
    <citation type="submission" date="2018-09" db="EMBL/GenBank/DDBJ databases">
        <title>Sphingomonas peninsula sp. nov., isolated from fildes peninsula, Antarctic soil.</title>
        <authorList>
            <person name="Yingchao G."/>
        </authorList>
    </citation>
    <scope>NUCLEOTIDE SEQUENCE [LARGE SCALE GENOMIC DNA]</scope>
    <source>
        <strain evidence="3 4">YZ-8</strain>
    </source>
</reference>
<feature type="compositionally biased region" description="Polar residues" evidence="1">
    <location>
        <begin position="1"/>
        <end position="17"/>
    </location>
</feature>
<protein>
    <recommendedName>
        <fullName evidence="5">Inner membrane protein</fullName>
    </recommendedName>
</protein>
<dbReference type="OrthoDB" id="7432270at2"/>
<proteinExistence type="predicted"/>
<accession>A0A494TI07</accession>
<evidence type="ECO:0000256" key="1">
    <source>
        <dbReference type="SAM" id="MobiDB-lite"/>
    </source>
</evidence>
<organism evidence="3 4">
    <name type="scientific">Sphingomonas paeninsulae</name>
    <dbReference type="NCBI Taxonomy" id="2319844"/>
    <lineage>
        <taxon>Bacteria</taxon>
        <taxon>Pseudomonadati</taxon>
        <taxon>Pseudomonadota</taxon>
        <taxon>Alphaproteobacteria</taxon>
        <taxon>Sphingomonadales</taxon>
        <taxon>Sphingomonadaceae</taxon>
        <taxon>Sphingomonas</taxon>
    </lineage>
</organism>
<evidence type="ECO:0000313" key="3">
    <source>
        <dbReference type="EMBL" id="AYJ86593.1"/>
    </source>
</evidence>
<evidence type="ECO:0000313" key="4">
    <source>
        <dbReference type="Proteomes" id="UP000276254"/>
    </source>
</evidence>
<name>A0A494TI07_SPHPE</name>
<feature type="region of interest" description="Disordered" evidence="1">
    <location>
        <begin position="1"/>
        <end position="22"/>
    </location>
</feature>
<keyword evidence="2" id="KW-0812">Transmembrane</keyword>